<keyword evidence="1" id="KW-0472">Membrane</keyword>
<evidence type="ECO:0000313" key="2">
    <source>
        <dbReference type="EMBL" id="KNC78988.1"/>
    </source>
</evidence>
<keyword evidence="1" id="KW-1133">Transmembrane helix</keyword>
<dbReference type="GeneID" id="25909107"/>
<reference evidence="2 3" key="1">
    <citation type="submission" date="2011-02" db="EMBL/GenBank/DDBJ databases">
        <title>The Genome Sequence of Sphaeroforma arctica JP610.</title>
        <authorList>
            <consortium name="The Broad Institute Genome Sequencing Platform"/>
            <person name="Russ C."/>
            <person name="Cuomo C."/>
            <person name="Young S.K."/>
            <person name="Zeng Q."/>
            <person name="Gargeya S."/>
            <person name="Alvarado L."/>
            <person name="Berlin A."/>
            <person name="Chapman S.B."/>
            <person name="Chen Z."/>
            <person name="Freedman E."/>
            <person name="Gellesch M."/>
            <person name="Goldberg J."/>
            <person name="Griggs A."/>
            <person name="Gujja S."/>
            <person name="Heilman E."/>
            <person name="Heiman D."/>
            <person name="Howarth C."/>
            <person name="Mehta T."/>
            <person name="Neiman D."/>
            <person name="Pearson M."/>
            <person name="Roberts A."/>
            <person name="Saif S."/>
            <person name="Shea T."/>
            <person name="Shenoy N."/>
            <person name="Sisk P."/>
            <person name="Stolte C."/>
            <person name="Sykes S."/>
            <person name="White J."/>
            <person name="Yandava C."/>
            <person name="Burger G."/>
            <person name="Gray M.W."/>
            <person name="Holland P.W.H."/>
            <person name="King N."/>
            <person name="Lang F.B.F."/>
            <person name="Roger A.J."/>
            <person name="Ruiz-Trillo I."/>
            <person name="Haas B."/>
            <person name="Nusbaum C."/>
            <person name="Birren B."/>
        </authorList>
    </citation>
    <scope>NUCLEOTIDE SEQUENCE [LARGE SCALE GENOMIC DNA]</scope>
    <source>
        <strain evidence="2 3">JP610</strain>
    </source>
</reference>
<evidence type="ECO:0000256" key="1">
    <source>
        <dbReference type="SAM" id="Phobius"/>
    </source>
</evidence>
<dbReference type="Proteomes" id="UP000054560">
    <property type="component" value="Unassembled WGS sequence"/>
</dbReference>
<proteinExistence type="predicted"/>
<keyword evidence="3" id="KW-1185">Reference proteome</keyword>
<dbReference type="AlphaFoldDB" id="A0A0L0FSQ0"/>
<dbReference type="EMBL" id="KQ242384">
    <property type="protein sequence ID" value="KNC78988.1"/>
    <property type="molecule type" value="Genomic_DNA"/>
</dbReference>
<organism evidence="2 3">
    <name type="scientific">Sphaeroforma arctica JP610</name>
    <dbReference type="NCBI Taxonomy" id="667725"/>
    <lineage>
        <taxon>Eukaryota</taxon>
        <taxon>Ichthyosporea</taxon>
        <taxon>Ichthyophonida</taxon>
        <taxon>Sphaeroforma</taxon>
    </lineage>
</organism>
<accession>A0A0L0FSQ0</accession>
<keyword evidence="1" id="KW-0812">Transmembrane</keyword>
<gene>
    <name evidence="2" type="ORF">SARC_08603</name>
</gene>
<feature type="transmembrane region" description="Helical" evidence="1">
    <location>
        <begin position="228"/>
        <end position="249"/>
    </location>
</feature>
<name>A0A0L0FSQ0_9EUKA</name>
<protein>
    <submittedName>
        <fullName evidence="2">Uncharacterized protein</fullName>
    </submittedName>
</protein>
<evidence type="ECO:0000313" key="3">
    <source>
        <dbReference type="Proteomes" id="UP000054560"/>
    </source>
</evidence>
<dbReference type="OrthoDB" id="3863715at2759"/>
<sequence>MIDSIQEELINTVYKNHYSKSPSEFFTYICITNNSGSHGRFWDCMQRLFNFKASGTTEKTMQALEEIFLGLLDADEVIPDEYLICALLYSLVNEYQLLRSNVFDLDTDKLDVNEVYRMPLKFEDDHQISACNTATGINALTTKDLNEAKDKRSPREITCPLCKDIGHGIDCCCKSICRRCGSRDHIGKKCLVDSATLTCSKCDNKTGRTTEDTEPYPQELMLYIVSQLPALLLHMIYLSATISLIYSMLPHKGPRKRYPYCFTYRLRSSGSYTFHTDGVKELHTGCFIVEFPVKSQIILNPRPWPSSYYANRDSKYFIRTITTTTQLWHIFPAGTECLRSHRVLHTR</sequence>
<dbReference type="RefSeq" id="XP_014152890.1">
    <property type="nucleotide sequence ID" value="XM_014297415.1"/>
</dbReference>